<proteinExistence type="predicted"/>
<dbReference type="AlphaFoldDB" id="A0A836GGG2"/>
<dbReference type="Proteomes" id="UP000674143">
    <property type="component" value="Unassembled WGS sequence"/>
</dbReference>
<accession>A0A836GGG2</accession>
<comment type="caution">
    <text evidence="1">The sequence shown here is derived from an EMBL/GenBank/DDBJ whole genome shotgun (WGS) entry which is preliminary data.</text>
</comment>
<dbReference type="EMBL" id="JAFHLR010000036">
    <property type="protein sequence ID" value="KAG5464820.1"/>
    <property type="molecule type" value="Genomic_DNA"/>
</dbReference>
<gene>
    <name evidence="1" type="ORF">LSCM4_00261</name>
</gene>
<dbReference type="RefSeq" id="XP_067058451.1">
    <property type="nucleotide sequence ID" value="XM_067202350.1"/>
</dbReference>
<reference evidence="2" key="2">
    <citation type="journal article" date="2021" name="Sci. Data">
        <title>Chromosome-scale genome sequencing, assembly and annotation of six genomes from subfamily Leishmaniinae.</title>
        <authorList>
            <person name="Almutairi H."/>
            <person name="Urbaniak M.D."/>
            <person name="Bates M.D."/>
            <person name="Jariyapan N."/>
            <person name="Kwakye-Nuako G."/>
            <person name="Thomaz Soccol V."/>
            <person name="Al-Salem W.S."/>
            <person name="Dillon R.J."/>
            <person name="Bates P.A."/>
            <person name="Gatherer D."/>
        </authorList>
    </citation>
    <scope>NUCLEOTIDE SEQUENCE [LARGE SCALE GENOMIC DNA]</scope>
</reference>
<organism evidence="1 2">
    <name type="scientific">Leishmania orientalis</name>
    <dbReference type="NCBI Taxonomy" id="2249476"/>
    <lineage>
        <taxon>Eukaryota</taxon>
        <taxon>Discoba</taxon>
        <taxon>Euglenozoa</taxon>
        <taxon>Kinetoplastea</taxon>
        <taxon>Metakinetoplastina</taxon>
        <taxon>Trypanosomatida</taxon>
        <taxon>Trypanosomatidae</taxon>
        <taxon>Leishmaniinae</taxon>
        <taxon>Leishmania</taxon>
    </lineage>
</organism>
<reference evidence="2" key="1">
    <citation type="journal article" date="2021" name="Microbiol. Resour. Announc.">
        <title>LGAAP: Leishmaniinae Genome Assembly and Annotation Pipeline.</title>
        <authorList>
            <person name="Almutairi H."/>
            <person name="Urbaniak M.D."/>
            <person name="Bates M.D."/>
            <person name="Jariyapan N."/>
            <person name="Kwakye-Nuako G."/>
            <person name="Thomaz-Soccol V."/>
            <person name="Al-Salem W.S."/>
            <person name="Dillon R.J."/>
            <person name="Bates P.A."/>
            <person name="Gatherer D."/>
        </authorList>
    </citation>
    <scope>NUCLEOTIDE SEQUENCE [LARGE SCALE GENOMIC DNA]</scope>
</reference>
<dbReference type="KEGG" id="loi:92356284"/>
<keyword evidence="2" id="KW-1185">Reference proteome</keyword>
<evidence type="ECO:0000313" key="1">
    <source>
        <dbReference type="EMBL" id="KAG5464820.1"/>
    </source>
</evidence>
<protein>
    <submittedName>
        <fullName evidence="1">Uncharacterized protein</fullName>
    </submittedName>
</protein>
<dbReference type="GeneID" id="92356284"/>
<evidence type="ECO:0000313" key="2">
    <source>
        <dbReference type="Proteomes" id="UP000674143"/>
    </source>
</evidence>
<name>A0A836GGG2_9TRYP</name>
<sequence>MLQSILAALPRTEIREAEKVLRQSWSSLLKLKDEARTRFCADAECFLEKQVAKKPAPTDSLAIFTIIYVAAVHVIHSGLAAPVRWVTAQDSPFRPSAPVERSSPSRAEAARVVVSVCERHLLANDKVASAYFGNLLHETAMGVPLLALVLRAYGEAAVDVLSAHSEGPRYLQSCIDHLALATRIFTEDTSDDTLTIAHPILLHVARVSGCTEAAMQLLSRPIYSVSPVLTGIGLSDYVAYYAEAALLLAAQEQYESAMYALVPVSRLPSALGTSAGEMGSPGEPSEGDVPSWLDDLEDEEAVVGADNSLSALQPLLLYPWYRAKPVGATRKYTSTTEAKDRSAKANTFAWGGILPPSAIEHEIDRRAVAWASRLGMVLLAAAFGGGSPRGVMALTESLGRRSADDEKAQSVWSGMASAIAGHVCFPHPLFEILAETTPVSLHSFVRVATSSRVISERVYADFLVAIARRDTENARRCLVDAANVALFTADLTLDLVKAAVLHQLPRHILLDVARMYAHVSMEMLLDRTQLTRVALKVIDATSANEGAKEEARALDPATKDSRHALVQLLVNMCATGDLASSHVCVAAAPTASATAMANVAFYPVEEVAKQLSSGTASFSVTTASVKWTLPSSTARLQRCAQVVQFHIHQCSCASSDTSLVPMLAQLQELQRVLDVDAARIVDVEAV</sequence>